<comment type="catalytic activity">
    <reaction evidence="1">
        <text>S-ubiquitinyl-[E2 ubiquitin-conjugating enzyme]-L-cysteine + [acceptor protein]-L-lysine = [E2 ubiquitin-conjugating enzyme]-L-cysteine + N(6)-ubiquitinyl-[acceptor protein]-L-lysine.</text>
        <dbReference type="EC" id="2.3.2.27"/>
    </reaction>
</comment>
<dbReference type="EMBL" id="DF974226">
    <property type="protein sequence ID" value="GAU46560.1"/>
    <property type="molecule type" value="Genomic_DNA"/>
</dbReference>
<organism evidence="5 6">
    <name type="scientific">Trifolium subterraneum</name>
    <name type="common">Subterranean clover</name>
    <dbReference type="NCBI Taxonomy" id="3900"/>
    <lineage>
        <taxon>Eukaryota</taxon>
        <taxon>Viridiplantae</taxon>
        <taxon>Streptophyta</taxon>
        <taxon>Embryophyta</taxon>
        <taxon>Tracheophyta</taxon>
        <taxon>Spermatophyta</taxon>
        <taxon>Magnoliopsida</taxon>
        <taxon>eudicotyledons</taxon>
        <taxon>Gunneridae</taxon>
        <taxon>Pentapetalae</taxon>
        <taxon>rosids</taxon>
        <taxon>fabids</taxon>
        <taxon>Fabales</taxon>
        <taxon>Fabaceae</taxon>
        <taxon>Papilionoideae</taxon>
        <taxon>50 kb inversion clade</taxon>
        <taxon>NPAAA clade</taxon>
        <taxon>Hologalegina</taxon>
        <taxon>IRL clade</taxon>
        <taxon>Trifolieae</taxon>
        <taxon>Trifolium</taxon>
    </lineage>
</organism>
<dbReference type="GO" id="GO:0061630">
    <property type="term" value="F:ubiquitin protein ligase activity"/>
    <property type="evidence" value="ECO:0007669"/>
    <property type="project" value="UniProtKB-EC"/>
</dbReference>
<accession>A0A2Z6PA72</accession>
<proteinExistence type="predicted"/>
<sequence>MNVEESKQKLSSLVEQQLDLNNKLQVSNEEISEYKTKLENVMAERTEMLMAIEELSRQRDVFNKRIMFSREKVDTEISNISEKSFYLREYTKDEIILATNNFSEYFRLKSGGDWSNVYRGNINHSNVAIKMLDSSTLALSQQDFQAKVNKQTRKN</sequence>
<feature type="coiled-coil region" evidence="4">
    <location>
        <begin position="3"/>
        <end position="58"/>
    </location>
</feature>
<reference evidence="6" key="1">
    <citation type="journal article" date="2017" name="Front. Plant Sci.">
        <title>Climate Clever Clovers: New Paradigm to Reduce the Environmental Footprint of Ruminants by Breeding Low Methanogenic Forages Utilizing Haplotype Variation.</title>
        <authorList>
            <person name="Kaur P."/>
            <person name="Appels R."/>
            <person name="Bayer P.E."/>
            <person name="Keeble-Gagnere G."/>
            <person name="Wang J."/>
            <person name="Hirakawa H."/>
            <person name="Shirasawa K."/>
            <person name="Vercoe P."/>
            <person name="Stefanova K."/>
            <person name="Durmic Z."/>
            <person name="Nichols P."/>
            <person name="Revell C."/>
            <person name="Isobe S.N."/>
            <person name="Edwards D."/>
            <person name="Erskine W."/>
        </authorList>
    </citation>
    <scope>NUCLEOTIDE SEQUENCE [LARGE SCALE GENOMIC DNA]</scope>
    <source>
        <strain evidence="6">cv. Daliak</strain>
    </source>
</reference>
<evidence type="ECO:0000256" key="4">
    <source>
        <dbReference type="SAM" id="Coils"/>
    </source>
</evidence>
<evidence type="ECO:0000256" key="2">
    <source>
        <dbReference type="ARBA" id="ARBA00012483"/>
    </source>
</evidence>
<keyword evidence="4" id="KW-0175">Coiled coil</keyword>
<protein>
    <recommendedName>
        <fullName evidence="2">RING-type E3 ubiquitin transferase</fullName>
        <ecNumber evidence="2">2.3.2.27</ecNumber>
    </recommendedName>
</protein>
<dbReference type="Gene3D" id="3.30.200.20">
    <property type="entry name" value="Phosphorylase Kinase, domain 1"/>
    <property type="match status" value="1"/>
</dbReference>
<dbReference type="PANTHER" id="PTHR45647:SF56">
    <property type="entry name" value="U-BOX DOMAIN-CONTAINING PROTEIN 50-RELATED"/>
    <property type="match status" value="1"/>
</dbReference>
<gene>
    <name evidence="5" type="ORF">TSUD_190850</name>
</gene>
<keyword evidence="3" id="KW-0833">Ubl conjugation pathway</keyword>
<dbReference type="AlphaFoldDB" id="A0A2Z6PA72"/>
<dbReference type="Proteomes" id="UP000242715">
    <property type="component" value="Unassembled WGS sequence"/>
</dbReference>
<keyword evidence="6" id="KW-1185">Reference proteome</keyword>
<evidence type="ECO:0000313" key="6">
    <source>
        <dbReference type="Proteomes" id="UP000242715"/>
    </source>
</evidence>
<evidence type="ECO:0000256" key="1">
    <source>
        <dbReference type="ARBA" id="ARBA00000900"/>
    </source>
</evidence>
<dbReference type="InterPro" id="IPR051348">
    <property type="entry name" value="U-box_ubiquitin_ligases"/>
</dbReference>
<name>A0A2Z6PA72_TRISU</name>
<dbReference type="EC" id="2.3.2.27" evidence="2"/>
<evidence type="ECO:0000313" key="5">
    <source>
        <dbReference type="EMBL" id="GAU46560.1"/>
    </source>
</evidence>
<evidence type="ECO:0000256" key="3">
    <source>
        <dbReference type="ARBA" id="ARBA00022786"/>
    </source>
</evidence>
<dbReference type="PANTHER" id="PTHR45647">
    <property type="entry name" value="OS02G0152300 PROTEIN"/>
    <property type="match status" value="1"/>
</dbReference>